<evidence type="ECO:0000256" key="1">
    <source>
        <dbReference type="ARBA" id="ARBA00004370"/>
    </source>
</evidence>
<dbReference type="GO" id="GO:0042773">
    <property type="term" value="P:ATP synthesis coupled electron transport"/>
    <property type="evidence" value="ECO:0007669"/>
    <property type="project" value="TreeGrafter"/>
</dbReference>
<dbReference type="InterPro" id="IPR009056">
    <property type="entry name" value="Cyt_c-like_dom"/>
</dbReference>
<comment type="subcellular location">
    <subcellularLocation>
        <location evidence="1">Membrane</location>
    </subcellularLocation>
</comment>
<dbReference type="PRINTS" id="PR01166">
    <property type="entry name" value="CYCOXIDASEII"/>
</dbReference>
<dbReference type="AlphaFoldDB" id="Q1YF16"/>
<dbReference type="BioCyc" id="AURANTIMONAS:SI859A1_03365-MONOMER"/>
<evidence type="ECO:0000256" key="12">
    <source>
        <dbReference type="SAM" id="Phobius"/>
    </source>
</evidence>
<evidence type="ECO:0000256" key="7">
    <source>
        <dbReference type="ARBA" id="ARBA00023004"/>
    </source>
</evidence>
<evidence type="ECO:0000259" key="13">
    <source>
        <dbReference type="PROSITE" id="PS50857"/>
    </source>
</evidence>
<dbReference type="PANTHER" id="PTHR22888:SF9">
    <property type="entry name" value="CYTOCHROME C OXIDASE SUBUNIT 2"/>
    <property type="match status" value="1"/>
</dbReference>
<dbReference type="GO" id="GO:0004129">
    <property type="term" value="F:cytochrome-c oxidase activity"/>
    <property type="evidence" value="ECO:0007669"/>
    <property type="project" value="UniProtKB-EC"/>
</dbReference>
<dbReference type="Pfam" id="PF00116">
    <property type="entry name" value="COX2"/>
    <property type="match status" value="1"/>
</dbReference>
<feature type="domain" description="Cytochrome c" evidence="14">
    <location>
        <begin position="263"/>
        <end position="355"/>
    </location>
</feature>
<dbReference type="InterPro" id="IPR045187">
    <property type="entry name" value="CcO_II"/>
</dbReference>
<dbReference type="PROSITE" id="PS50857">
    <property type="entry name" value="COX2_CUA"/>
    <property type="match status" value="1"/>
</dbReference>
<dbReference type="PROSITE" id="PS00078">
    <property type="entry name" value="COX2"/>
    <property type="match status" value="1"/>
</dbReference>
<keyword evidence="8" id="KW-0186">Copper</keyword>
<evidence type="ECO:0000256" key="5">
    <source>
        <dbReference type="ARBA" id="ARBA00022723"/>
    </source>
</evidence>
<keyword evidence="16" id="KW-1185">Reference proteome</keyword>
<feature type="transmembrane region" description="Helical" evidence="12">
    <location>
        <begin position="98"/>
        <end position="123"/>
    </location>
</feature>
<proteinExistence type="inferred from homology"/>
<name>Q1YF16_AURMS</name>
<dbReference type="GO" id="GO:0016020">
    <property type="term" value="C:membrane"/>
    <property type="evidence" value="ECO:0007669"/>
    <property type="project" value="UniProtKB-SubCell"/>
</dbReference>
<evidence type="ECO:0000256" key="2">
    <source>
        <dbReference type="ARBA" id="ARBA00007866"/>
    </source>
</evidence>
<dbReference type="Pfam" id="PF00034">
    <property type="entry name" value="Cytochrom_C"/>
    <property type="match status" value="1"/>
</dbReference>
<evidence type="ECO:0000259" key="14">
    <source>
        <dbReference type="PROSITE" id="PS51007"/>
    </source>
</evidence>
<evidence type="ECO:0000256" key="3">
    <source>
        <dbReference type="ARBA" id="ARBA00022448"/>
    </source>
</evidence>
<comment type="caution">
    <text evidence="15">The sequence shown here is derived from an EMBL/GenBank/DDBJ whole genome shotgun (WGS) entry which is preliminary data.</text>
</comment>
<dbReference type="GO" id="GO:0005507">
    <property type="term" value="F:copper ion binding"/>
    <property type="evidence" value="ECO:0007669"/>
    <property type="project" value="InterPro"/>
</dbReference>
<keyword evidence="3" id="KW-0813">Transport</keyword>
<evidence type="ECO:0000256" key="11">
    <source>
        <dbReference type="PROSITE-ProRule" id="PRU00433"/>
    </source>
</evidence>
<keyword evidence="12" id="KW-1133">Transmembrane helix</keyword>
<dbReference type="EMBL" id="AAPJ01000007">
    <property type="protein sequence ID" value="EAS48729.1"/>
    <property type="molecule type" value="Genomic_DNA"/>
</dbReference>
<gene>
    <name evidence="15" type="ORF">SI859A1_03365</name>
</gene>
<accession>Q1YF16</accession>
<evidence type="ECO:0000256" key="8">
    <source>
        <dbReference type="ARBA" id="ARBA00023008"/>
    </source>
</evidence>
<evidence type="ECO:0000313" key="16">
    <source>
        <dbReference type="Proteomes" id="UP000000321"/>
    </source>
</evidence>
<protein>
    <submittedName>
        <fullName evidence="15">Cytochrome c oxidase subunit II</fullName>
    </submittedName>
</protein>
<sequence>MTMPASRPLTTGTFSRRRLPAALRPGRVARLAAPAGLALLAGCAGPQSVFEGAGAEATDVAFLFWVMLVGSIAIWLFVIGLGIYATKTRPRAHSERTGLYLIIWGGGVFPVVVLGGLLIWGLAMMPELRRPANGPTIAVSGERFWWRIAYDVEGEPGAVRSLPDGGIESANELWLPLGRRTEILLGSPDVIHSFWVPAIAGKTDAIPGRVNRLVLEPTREGVYNGVCAEFCGDAHTQMGLRVVVVPQAEYDARVAALARPAAVTDDPGAALFLKNGCGACHTVRGTEADGRVGPDLTHIASRQTIAAGLLPTNVANIARFIHSTDHVKPGVEMPSFGVLPDTEIDAIAQWLGRLE</sequence>
<feature type="transmembrane region" description="Helical" evidence="12">
    <location>
        <begin position="62"/>
        <end position="86"/>
    </location>
</feature>
<keyword evidence="12" id="KW-0812">Transmembrane</keyword>
<comment type="similarity">
    <text evidence="2">Belongs to the cytochrome c oxidase subunit 2 family.</text>
</comment>
<evidence type="ECO:0000256" key="9">
    <source>
        <dbReference type="ARBA" id="ARBA00023136"/>
    </source>
</evidence>
<reference evidence="15 16" key="1">
    <citation type="journal article" date="2008" name="Appl. Environ. Microbiol.">
        <title>Genomic insights into Mn(II) oxidation by the marine alphaproteobacterium Aurantimonas sp. strain SI85-9A1.</title>
        <authorList>
            <person name="Dick G.J."/>
            <person name="Podell S."/>
            <person name="Johnson H.A."/>
            <person name="Rivera-Espinoza Y."/>
            <person name="Bernier-Latmani R."/>
            <person name="McCarthy J.K."/>
            <person name="Torpey J.W."/>
            <person name="Clement B.G."/>
            <person name="Gaasterland T."/>
            <person name="Tebo B.M."/>
        </authorList>
    </citation>
    <scope>NUCLEOTIDE SEQUENCE [LARGE SCALE GENOMIC DNA]</scope>
    <source>
        <strain evidence="15 16">SI85-9A1</strain>
    </source>
</reference>
<dbReference type="Gene3D" id="2.60.40.420">
    <property type="entry name" value="Cupredoxins - blue copper proteins"/>
    <property type="match status" value="1"/>
</dbReference>
<feature type="domain" description="Cytochrome oxidase subunit II copper A binding" evidence="13">
    <location>
        <begin position="132"/>
        <end position="256"/>
    </location>
</feature>
<dbReference type="InterPro" id="IPR001505">
    <property type="entry name" value="Copper_CuA"/>
</dbReference>
<keyword evidence="6" id="KW-0249">Electron transport</keyword>
<dbReference type="InterPro" id="IPR008972">
    <property type="entry name" value="Cupredoxin"/>
</dbReference>
<evidence type="ECO:0000313" key="15">
    <source>
        <dbReference type="EMBL" id="EAS48729.1"/>
    </source>
</evidence>
<dbReference type="SUPFAM" id="SSF46626">
    <property type="entry name" value="Cytochrome c"/>
    <property type="match status" value="1"/>
</dbReference>
<dbReference type="InterPro" id="IPR036909">
    <property type="entry name" value="Cyt_c-like_dom_sf"/>
</dbReference>
<evidence type="ECO:0000256" key="10">
    <source>
        <dbReference type="ARBA" id="ARBA00047816"/>
    </source>
</evidence>
<dbReference type="SUPFAM" id="SSF49503">
    <property type="entry name" value="Cupredoxins"/>
    <property type="match status" value="1"/>
</dbReference>
<dbReference type="Proteomes" id="UP000000321">
    <property type="component" value="Unassembled WGS sequence"/>
</dbReference>
<keyword evidence="9 12" id="KW-0472">Membrane</keyword>
<comment type="catalytic activity">
    <reaction evidence="10">
        <text>4 Fe(II)-[cytochrome c] + O2 + 8 H(+)(in) = 4 Fe(III)-[cytochrome c] + 2 H2O + 4 H(+)(out)</text>
        <dbReference type="Rhea" id="RHEA:11436"/>
        <dbReference type="Rhea" id="RHEA-COMP:10350"/>
        <dbReference type="Rhea" id="RHEA-COMP:14399"/>
        <dbReference type="ChEBI" id="CHEBI:15377"/>
        <dbReference type="ChEBI" id="CHEBI:15378"/>
        <dbReference type="ChEBI" id="CHEBI:15379"/>
        <dbReference type="ChEBI" id="CHEBI:29033"/>
        <dbReference type="ChEBI" id="CHEBI:29034"/>
        <dbReference type="EC" id="7.1.1.9"/>
    </reaction>
</comment>
<dbReference type="PANTHER" id="PTHR22888">
    <property type="entry name" value="CYTOCHROME C OXIDASE, SUBUNIT II"/>
    <property type="match status" value="1"/>
</dbReference>
<evidence type="ECO:0000256" key="4">
    <source>
        <dbReference type="ARBA" id="ARBA00022617"/>
    </source>
</evidence>
<dbReference type="InterPro" id="IPR002429">
    <property type="entry name" value="CcO_II-like_C"/>
</dbReference>
<keyword evidence="4 11" id="KW-0349">Heme</keyword>
<dbReference type="PROSITE" id="PS51007">
    <property type="entry name" value="CYTC"/>
    <property type="match status" value="1"/>
</dbReference>
<organism evidence="15 16">
    <name type="scientific">Aurantimonas manganoxydans (strain ATCC BAA-1229 / DSM 21871 / SI85-9A1)</name>
    <dbReference type="NCBI Taxonomy" id="287752"/>
    <lineage>
        <taxon>Bacteria</taxon>
        <taxon>Pseudomonadati</taxon>
        <taxon>Pseudomonadota</taxon>
        <taxon>Alphaproteobacteria</taxon>
        <taxon>Hyphomicrobiales</taxon>
        <taxon>Aurantimonadaceae</taxon>
        <taxon>Aurantimonas</taxon>
    </lineage>
</organism>
<dbReference type="HOGENOM" id="CLU_036876_1_1_5"/>
<evidence type="ECO:0000256" key="6">
    <source>
        <dbReference type="ARBA" id="ARBA00022982"/>
    </source>
</evidence>
<dbReference type="GO" id="GO:0020037">
    <property type="term" value="F:heme binding"/>
    <property type="evidence" value="ECO:0007669"/>
    <property type="project" value="InterPro"/>
</dbReference>
<keyword evidence="5 11" id="KW-0479">Metal-binding</keyword>
<keyword evidence="7 11" id="KW-0408">Iron</keyword>